<dbReference type="EMBL" id="JASNRB020000009">
    <property type="protein sequence ID" value="MFJ1469325.1"/>
    <property type="molecule type" value="Genomic_DNA"/>
</dbReference>
<reference evidence="1" key="1">
    <citation type="submission" date="2024-11" db="EMBL/GenBank/DDBJ databases">
        <title>Description of Massilia orientalis sp. nov., isolated from rhizosphere soil of Ageratina adenophora.</title>
        <authorList>
            <person name="Wang Y."/>
        </authorList>
    </citation>
    <scope>NUCLEOTIDE SEQUENCE</scope>
    <source>
        <strain evidence="1">YIM B02787</strain>
    </source>
</reference>
<proteinExistence type="predicted"/>
<name>A0ACC7MCX5_9BURK</name>
<dbReference type="Proteomes" id="UP001168096">
    <property type="component" value="Unassembled WGS sequence"/>
</dbReference>
<comment type="caution">
    <text evidence="1">The sequence shown here is derived from an EMBL/GenBank/DDBJ whole genome shotgun (WGS) entry which is preliminary data.</text>
</comment>
<evidence type="ECO:0000313" key="1">
    <source>
        <dbReference type="EMBL" id="MFJ1469325.1"/>
    </source>
</evidence>
<keyword evidence="1" id="KW-0808">Transferase</keyword>
<dbReference type="EC" id="2.4.-.-" evidence="1"/>
<keyword evidence="2" id="KW-1185">Reference proteome</keyword>
<evidence type="ECO:0000313" key="2">
    <source>
        <dbReference type="Proteomes" id="UP001168096"/>
    </source>
</evidence>
<gene>
    <name evidence="1" type="ORF">QPK29_016560</name>
</gene>
<protein>
    <submittedName>
        <fullName evidence="1">Glycosyltransferase</fullName>
        <ecNumber evidence="1">2.4.-.-</ecNumber>
    </submittedName>
</protein>
<accession>A0ACC7MCX5</accession>
<organism evidence="1 2">
    <name type="scientific">Massilia orientalis</name>
    <dbReference type="NCBI Taxonomy" id="3050128"/>
    <lineage>
        <taxon>Bacteria</taxon>
        <taxon>Pseudomonadati</taxon>
        <taxon>Pseudomonadota</taxon>
        <taxon>Betaproteobacteria</taxon>
        <taxon>Burkholderiales</taxon>
        <taxon>Oxalobacteraceae</taxon>
        <taxon>Telluria group</taxon>
        <taxon>Massilia</taxon>
    </lineage>
</organism>
<sequence length="474" mass="53911">MMTHHLLIQFVTWFVLCYFILLNGGYLVLNMLSLRMLHRKGQEEMLDDLPRAYSGLEPPVSILVPAYNEEATIAASVRSMLQLTYSEYEVLVVNDGSKDDTLAVLKREFGLLPFPEAYRRQIRTKDIRQVYRSTRFPNLRVIDKDNGGKADSLNAGINASRYPLVCGVDADSILQRDSLEKVTEPFLRDRTVVATGGTIRVANGCEVTGGFLTKVGLPKNVWALFQVVEYLRAFLFGRLGWSSVNGMLIISGAFGVFRKDTVIMAGGYRPDTIGEDMELIVRMHRLLREKRQPYKVEFVPDPVCWTEAPEDYKTLKNQRIRWQRGLAESLNANWGLMFSRNGGVPGWLAFPFMLLFEWLGPLVEVGGYIFMTWSFLTGEISWQAFTTFMFVAIGLGILLSASGLLLEEMSFHIYPRGKQLLALAAVVLLENLGYRQLNTMWRLIGLWRWVMQKESTWGTMKRKGDWQASTPKGP</sequence>
<keyword evidence="1" id="KW-0328">Glycosyltransferase</keyword>